<dbReference type="GO" id="GO:0045892">
    <property type="term" value="P:negative regulation of DNA-templated transcription"/>
    <property type="evidence" value="ECO:0007669"/>
    <property type="project" value="TreeGrafter"/>
</dbReference>
<dbReference type="InterPro" id="IPR014757">
    <property type="entry name" value="Tscrpt_reg_IclR_C"/>
</dbReference>
<dbReference type="Pfam" id="PF09339">
    <property type="entry name" value="HTH_IclR"/>
    <property type="match status" value="1"/>
</dbReference>
<evidence type="ECO:0000256" key="3">
    <source>
        <dbReference type="ARBA" id="ARBA00023163"/>
    </source>
</evidence>
<dbReference type="Gene3D" id="1.10.10.10">
    <property type="entry name" value="Winged helix-like DNA-binding domain superfamily/Winged helix DNA-binding domain"/>
    <property type="match status" value="1"/>
</dbReference>
<evidence type="ECO:0000313" key="7">
    <source>
        <dbReference type="EMBL" id="QEX19407.1"/>
    </source>
</evidence>
<reference evidence="7 8" key="1">
    <citation type="submission" date="2019-08" db="EMBL/GenBank/DDBJ databases">
        <title>Hyperibacter terrae gen. nov., sp. nov. and Hyperibacter viscosus sp. nov., two new members in the family Rhodospirillaceae isolated from the rhizosphere of Hypericum perforatum.</title>
        <authorList>
            <person name="Noviana Z."/>
        </authorList>
    </citation>
    <scope>NUCLEOTIDE SEQUENCE [LARGE SCALE GENOMIC DNA]</scope>
    <source>
        <strain evidence="7 8">R5913</strain>
    </source>
</reference>
<dbReference type="PROSITE" id="PS51078">
    <property type="entry name" value="ICLR_ED"/>
    <property type="match status" value="1"/>
</dbReference>
<dbReference type="GO" id="GO:0003677">
    <property type="term" value="F:DNA binding"/>
    <property type="evidence" value="ECO:0007669"/>
    <property type="project" value="UniProtKB-KW"/>
</dbReference>
<organism evidence="7 8">
    <name type="scientific">Hypericibacter terrae</name>
    <dbReference type="NCBI Taxonomy" id="2602015"/>
    <lineage>
        <taxon>Bacteria</taxon>
        <taxon>Pseudomonadati</taxon>
        <taxon>Pseudomonadota</taxon>
        <taxon>Alphaproteobacteria</taxon>
        <taxon>Rhodospirillales</taxon>
        <taxon>Dongiaceae</taxon>
        <taxon>Hypericibacter</taxon>
    </lineage>
</organism>
<keyword evidence="1" id="KW-0805">Transcription regulation</keyword>
<accession>A0A5J6MQL5</accession>
<evidence type="ECO:0000256" key="4">
    <source>
        <dbReference type="SAM" id="MobiDB-lite"/>
    </source>
</evidence>
<protein>
    <submittedName>
        <fullName evidence="7">Transcriptional regulator</fullName>
    </submittedName>
</protein>
<evidence type="ECO:0000259" key="5">
    <source>
        <dbReference type="PROSITE" id="PS51077"/>
    </source>
</evidence>
<dbReference type="InterPro" id="IPR005471">
    <property type="entry name" value="Tscrpt_reg_IclR_N"/>
</dbReference>
<dbReference type="InterPro" id="IPR050707">
    <property type="entry name" value="HTH_MetabolicPath_Reg"/>
</dbReference>
<feature type="domain" description="IclR-ED" evidence="6">
    <location>
        <begin position="90"/>
        <end position="265"/>
    </location>
</feature>
<dbReference type="SUPFAM" id="SSF46785">
    <property type="entry name" value="Winged helix' DNA-binding domain"/>
    <property type="match status" value="1"/>
</dbReference>
<keyword evidence="3" id="KW-0804">Transcription</keyword>
<sequence length="265" mass="28585">MGIEKKPKARSGAREIAAKASDRAPPRVQSAARAMAILVAVAESPHGLRAMEIAKTLGLGRQTTYHLLHTLIGCGMLARSPEGLHVLGLQMATLADAFVRQLAAPEHLAPLVRRIAQETGETAYAVAWREGEIVNLVAAPGSNAIHAMTVPQGYHRHAHARATGKLLLAHATKEIREGYLATHRLDRRTANTLTSRKALEREFERIREDGYARDREEFALGLCCLAVPVGSGPATFAIGISAPSAAFEAKLEGYLKIMRRAIRAG</sequence>
<dbReference type="PANTHER" id="PTHR30136:SF24">
    <property type="entry name" value="HTH-TYPE TRANSCRIPTIONAL REPRESSOR ALLR"/>
    <property type="match status" value="1"/>
</dbReference>
<feature type="domain" description="HTH iclR-type" evidence="5">
    <location>
        <begin position="28"/>
        <end position="89"/>
    </location>
</feature>
<feature type="region of interest" description="Disordered" evidence="4">
    <location>
        <begin position="1"/>
        <end position="24"/>
    </location>
</feature>
<dbReference type="SMART" id="SM00346">
    <property type="entry name" value="HTH_ICLR"/>
    <property type="match status" value="1"/>
</dbReference>
<dbReference type="KEGG" id="htq:FRZ44_47200"/>
<dbReference type="OrthoDB" id="2633250at2"/>
<dbReference type="InterPro" id="IPR036388">
    <property type="entry name" value="WH-like_DNA-bd_sf"/>
</dbReference>
<dbReference type="Proteomes" id="UP000326202">
    <property type="component" value="Chromosome"/>
</dbReference>
<evidence type="ECO:0000313" key="8">
    <source>
        <dbReference type="Proteomes" id="UP000326202"/>
    </source>
</evidence>
<dbReference type="InterPro" id="IPR029016">
    <property type="entry name" value="GAF-like_dom_sf"/>
</dbReference>
<evidence type="ECO:0000256" key="2">
    <source>
        <dbReference type="ARBA" id="ARBA00023125"/>
    </source>
</evidence>
<dbReference type="SUPFAM" id="SSF55781">
    <property type="entry name" value="GAF domain-like"/>
    <property type="match status" value="1"/>
</dbReference>
<dbReference type="PROSITE" id="PS51077">
    <property type="entry name" value="HTH_ICLR"/>
    <property type="match status" value="1"/>
</dbReference>
<dbReference type="EMBL" id="CP042906">
    <property type="protein sequence ID" value="QEX19407.1"/>
    <property type="molecule type" value="Genomic_DNA"/>
</dbReference>
<keyword evidence="8" id="KW-1185">Reference proteome</keyword>
<dbReference type="AlphaFoldDB" id="A0A5J6MQL5"/>
<dbReference type="Gene3D" id="3.30.450.40">
    <property type="match status" value="1"/>
</dbReference>
<dbReference type="PANTHER" id="PTHR30136">
    <property type="entry name" value="HELIX-TURN-HELIX TRANSCRIPTIONAL REGULATOR, ICLR FAMILY"/>
    <property type="match status" value="1"/>
</dbReference>
<keyword evidence="2" id="KW-0238">DNA-binding</keyword>
<proteinExistence type="predicted"/>
<evidence type="ECO:0000259" key="6">
    <source>
        <dbReference type="PROSITE" id="PS51078"/>
    </source>
</evidence>
<dbReference type="InterPro" id="IPR036390">
    <property type="entry name" value="WH_DNA-bd_sf"/>
</dbReference>
<evidence type="ECO:0000256" key="1">
    <source>
        <dbReference type="ARBA" id="ARBA00023015"/>
    </source>
</evidence>
<gene>
    <name evidence="7" type="ORF">FRZ44_47200</name>
</gene>
<dbReference type="Pfam" id="PF01614">
    <property type="entry name" value="IclR_C"/>
    <property type="match status" value="1"/>
</dbReference>
<dbReference type="GO" id="GO:0003700">
    <property type="term" value="F:DNA-binding transcription factor activity"/>
    <property type="evidence" value="ECO:0007669"/>
    <property type="project" value="TreeGrafter"/>
</dbReference>
<name>A0A5J6MQL5_9PROT</name>